<proteinExistence type="predicted"/>
<evidence type="ECO:0000256" key="2">
    <source>
        <dbReference type="ARBA" id="ARBA00022801"/>
    </source>
</evidence>
<dbReference type="GO" id="GO:0005829">
    <property type="term" value="C:cytosol"/>
    <property type="evidence" value="ECO:0007669"/>
    <property type="project" value="TreeGrafter"/>
</dbReference>
<dbReference type="PROSITE" id="PS01229">
    <property type="entry name" value="COF_2"/>
    <property type="match status" value="1"/>
</dbReference>
<gene>
    <name evidence="4" type="ordered locus">Entcl_2972</name>
</gene>
<organism evidence="4 5">
    <name type="scientific">Enterobacter lignolyticus (strain SCF1)</name>
    <dbReference type="NCBI Taxonomy" id="701347"/>
    <lineage>
        <taxon>Bacteria</taxon>
        <taxon>Pseudomonadati</taxon>
        <taxon>Pseudomonadota</taxon>
        <taxon>Gammaproteobacteria</taxon>
        <taxon>Enterobacterales</taxon>
        <taxon>Enterobacteriaceae</taxon>
        <taxon>Pluralibacter</taxon>
    </lineage>
</organism>
<keyword evidence="2 4" id="KW-0378">Hydrolase</keyword>
<dbReference type="InterPro" id="IPR023214">
    <property type="entry name" value="HAD_sf"/>
</dbReference>
<dbReference type="EMBL" id="CP002272">
    <property type="protein sequence ID" value="ADO49219.1"/>
    <property type="molecule type" value="Genomic_DNA"/>
</dbReference>
<dbReference type="SFLD" id="SFLDG01140">
    <property type="entry name" value="C2.B:_Phosphomannomutase_and_P"/>
    <property type="match status" value="1"/>
</dbReference>
<evidence type="ECO:0000256" key="1">
    <source>
        <dbReference type="ARBA" id="ARBA00022723"/>
    </source>
</evidence>
<dbReference type="PANTHER" id="PTHR10000:SF53">
    <property type="entry name" value="5-AMINO-6-(5-PHOSPHO-D-RIBITYLAMINO)URACIL PHOSPHATASE YBJI-RELATED"/>
    <property type="match status" value="1"/>
</dbReference>
<dbReference type="InterPro" id="IPR036412">
    <property type="entry name" value="HAD-like_sf"/>
</dbReference>
<keyword evidence="3" id="KW-0460">Magnesium</keyword>
<dbReference type="KEGG" id="esc:Entcl_2972"/>
<dbReference type="NCBIfam" id="TIGR00099">
    <property type="entry name" value="Cof-subfamily"/>
    <property type="match status" value="1"/>
</dbReference>
<dbReference type="SFLD" id="SFLDS00003">
    <property type="entry name" value="Haloacid_Dehalogenase"/>
    <property type="match status" value="1"/>
</dbReference>
<keyword evidence="5" id="KW-1185">Reference proteome</keyword>
<dbReference type="Gene3D" id="3.30.1240.10">
    <property type="match status" value="1"/>
</dbReference>
<dbReference type="CDD" id="cd07518">
    <property type="entry name" value="HAD_YbiV-Like"/>
    <property type="match status" value="1"/>
</dbReference>
<keyword evidence="1" id="KW-0479">Metal-binding</keyword>
<reference evidence="4 5" key="2">
    <citation type="journal article" date="2011" name="Stand. Genomic Sci.">
        <title>Complete genome sequence of 'Enterobacter lignolyticus' SCF1.</title>
        <authorList>
            <person name="Deangelis K.M."/>
            <person name="D'Haeseleer P."/>
            <person name="Chivian D."/>
            <person name="Fortney J.L."/>
            <person name="Khudyakov J."/>
            <person name="Simmons B."/>
            <person name="Woo H."/>
            <person name="Arkin A.P."/>
            <person name="Davenport K.W."/>
            <person name="Goodwin L."/>
            <person name="Chen A."/>
            <person name="Ivanova N."/>
            <person name="Kyrpides N.C."/>
            <person name="Mavromatis K."/>
            <person name="Woyke T."/>
            <person name="Hazen T.C."/>
        </authorList>
    </citation>
    <scope>NUCLEOTIDE SEQUENCE [LARGE SCALE GENOMIC DNA]</scope>
    <source>
        <strain evidence="4 5">SCF1</strain>
    </source>
</reference>
<reference evidence="5" key="1">
    <citation type="submission" date="2010-10" db="EMBL/GenBank/DDBJ databases">
        <title>Complete sequence of Enterobacter cloacae SCF1.</title>
        <authorList>
            <consortium name="US DOE Joint Genome Institute"/>
            <person name="Lucas S."/>
            <person name="Copeland A."/>
            <person name="Lapidus A."/>
            <person name="Cheng J.-F."/>
            <person name="Bruce D."/>
            <person name="Goodwin L."/>
            <person name="Pitluck S."/>
            <person name="Davenport K."/>
            <person name="Detter J.C."/>
            <person name="Han C."/>
            <person name="Tapia R."/>
            <person name="Land M."/>
            <person name="Hauser L."/>
            <person name="Chang Y.-J."/>
            <person name="Jeffries C."/>
            <person name="Kyrpides N."/>
            <person name="Ivanova N."/>
            <person name="Mikhailova N."/>
            <person name="DeAngelis K."/>
            <person name="Arkin A.P."/>
            <person name="Chivian D."/>
            <person name="Edwards B."/>
            <person name="Woo H."/>
            <person name="Hazen T.C."/>
            <person name="Woyke T."/>
        </authorList>
    </citation>
    <scope>NUCLEOTIDE SEQUENCE [LARGE SCALE GENOMIC DNA]</scope>
    <source>
        <strain evidence="5">SCF1</strain>
    </source>
</reference>
<evidence type="ECO:0000313" key="4">
    <source>
        <dbReference type="EMBL" id="ADO49219.1"/>
    </source>
</evidence>
<dbReference type="GO" id="GO:0000287">
    <property type="term" value="F:magnesium ion binding"/>
    <property type="evidence" value="ECO:0007669"/>
    <property type="project" value="TreeGrafter"/>
</dbReference>
<evidence type="ECO:0000313" key="5">
    <source>
        <dbReference type="Proteomes" id="UP000006872"/>
    </source>
</evidence>
<dbReference type="GO" id="GO:0016791">
    <property type="term" value="F:phosphatase activity"/>
    <property type="evidence" value="ECO:0007669"/>
    <property type="project" value="TreeGrafter"/>
</dbReference>
<dbReference type="Pfam" id="PF08282">
    <property type="entry name" value="Hydrolase_3"/>
    <property type="match status" value="1"/>
</dbReference>
<dbReference type="AlphaFoldDB" id="E3G285"/>
<dbReference type="PANTHER" id="PTHR10000">
    <property type="entry name" value="PHOSPHOSERINE PHOSPHATASE"/>
    <property type="match status" value="1"/>
</dbReference>
<dbReference type="Proteomes" id="UP000006872">
    <property type="component" value="Chromosome"/>
</dbReference>
<sequence>MMSVKLIAVDMDGTFLSDEKRYNRARFLAQYQHMKAQGIRFVVASGNQYWQLISFFPDIVAEIAFVAENGGWVVDAGEEVFNCALPHDHFRTVVDFLHTLPEVEIIACGKRSAYTLNRYDDALKAMAPLYYHRLELVDTFDNLDDTFLKFGLNLPDRLVPDVQAALHEALGDVMTAVTTGHGNIDLIMPGIHKANGLRLLQQRWGIHDAEVVAFGDSGNDLEMLRQAGFGFAMANAAAPVKAAAGYRAPHNNEEGVLEVIDKILKRETPFA</sequence>
<dbReference type="SUPFAM" id="SSF56784">
    <property type="entry name" value="HAD-like"/>
    <property type="match status" value="1"/>
</dbReference>
<evidence type="ECO:0000256" key="3">
    <source>
        <dbReference type="ARBA" id="ARBA00022842"/>
    </source>
</evidence>
<dbReference type="NCBIfam" id="TIGR01484">
    <property type="entry name" value="HAD-SF-IIB"/>
    <property type="match status" value="1"/>
</dbReference>
<dbReference type="Gene3D" id="3.40.50.1000">
    <property type="entry name" value="HAD superfamily/HAD-like"/>
    <property type="match status" value="1"/>
</dbReference>
<dbReference type="InterPro" id="IPR000150">
    <property type="entry name" value="Cof"/>
</dbReference>
<dbReference type="HOGENOM" id="CLU_044146_5_0_6"/>
<accession>E3G285</accession>
<dbReference type="STRING" id="701347.Entcl_2972"/>
<dbReference type="eggNOG" id="COG0561">
    <property type="taxonomic scope" value="Bacteria"/>
</dbReference>
<dbReference type="InterPro" id="IPR006379">
    <property type="entry name" value="HAD-SF_hydro_IIB"/>
</dbReference>
<dbReference type="SFLD" id="SFLDG01144">
    <property type="entry name" value="C2.B.4:_PGP_Like"/>
    <property type="match status" value="1"/>
</dbReference>
<protein>
    <submittedName>
        <fullName evidence="4">Cof-like hydrolase</fullName>
    </submittedName>
</protein>
<name>E3G285_ENTLS</name>